<feature type="compositionally biased region" description="Low complexity" evidence="1">
    <location>
        <begin position="401"/>
        <end position="416"/>
    </location>
</feature>
<feature type="compositionally biased region" description="Polar residues" evidence="1">
    <location>
        <begin position="388"/>
        <end position="399"/>
    </location>
</feature>
<name>A0A1K0FYJ1_9BASI</name>
<keyword evidence="2" id="KW-1133">Transmembrane helix</keyword>
<gene>
    <name evidence="5" type="ORF">UBRO2_05658</name>
    <name evidence="4" type="ORF">UBRO_01276</name>
</gene>
<keyword evidence="2" id="KW-0812">Transmembrane</keyword>
<protein>
    <submittedName>
        <fullName evidence="4">Uncharacterized protein</fullName>
    </submittedName>
</protein>
<dbReference type="OrthoDB" id="3350153at2759"/>
<evidence type="ECO:0000256" key="3">
    <source>
        <dbReference type="SAM" id="SignalP"/>
    </source>
</evidence>
<evidence type="ECO:0000313" key="4">
    <source>
        <dbReference type="EMBL" id="SAM74967.1"/>
    </source>
</evidence>
<keyword evidence="7" id="KW-1185">Reference proteome</keyword>
<feature type="compositionally biased region" description="Polar residues" evidence="1">
    <location>
        <begin position="556"/>
        <end position="571"/>
    </location>
</feature>
<proteinExistence type="predicted"/>
<feature type="signal peptide" evidence="3">
    <location>
        <begin position="1"/>
        <end position="23"/>
    </location>
</feature>
<keyword evidence="2" id="KW-0472">Membrane</keyword>
<dbReference type="EMBL" id="LT558119">
    <property type="protein sequence ID" value="SAM74967.1"/>
    <property type="molecule type" value="Genomic_DNA"/>
</dbReference>
<feature type="compositionally biased region" description="Acidic residues" evidence="1">
    <location>
        <begin position="513"/>
        <end position="524"/>
    </location>
</feature>
<keyword evidence="3" id="KW-0732">Signal</keyword>
<reference evidence="6" key="2">
    <citation type="submission" date="2016-04" db="EMBL/GenBank/DDBJ databases">
        <authorList>
            <person name="Guldener U."/>
            <person name="Guldener U."/>
        </authorList>
    </citation>
    <scope>NUCLEOTIDE SEQUENCE [LARGE SCALE GENOMIC DNA]</scope>
    <source>
        <strain evidence="6">UB2112</strain>
    </source>
</reference>
<organism evidence="4 6">
    <name type="scientific">Ustilago bromivora</name>
    <dbReference type="NCBI Taxonomy" id="307758"/>
    <lineage>
        <taxon>Eukaryota</taxon>
        <taxon>Fungi</taxon>
        <taxon>Dikarya</taxon>
        <taxon>Basidiomycota</taxon>
        <taxon>Ustilaginomycotina</taxon>
        <taxon>Ustilaginomycetes</taxon>
        <taxon>Ustilaginales</taxon>
        <taxon>Ustilaginaceae</taxon>
        <taxon>Ustilago</taxon>
    </lineage>
</organism>
<evidence type="ECO:0000256" key="1">
    <source>
        <dbReference type="SAM" id="MobiDB-lite"/>
    </source>
</evidence>
<dbReference type="Proteomes" id="UP000179920">
    <property type="component" value="Chromosome III"/>
</dbReference>
<feature type="transmembrane region" description="Helical" evidence="2">
    <location>
        <begin position="280"/>
        <end position="305"/>
    </location>
</feature>
<evidence type="ECO:0000313" key="7">
    <source>
        <dbReference type="Proteomes" id="UP000658997"/>
    </source>
</evidence>
<evidence type="ECO:0000256" key="2">
    <source>
        <dbReference type="SAM" id="Phobius"/>
    </source>
</evidence>
<evidence type="ECO:0000313" key="6">
    <source>
        <dbReference type="Proteomes" id="UP000179920"/>
    </source>
</evidence>
<feature type="region of interest" description="Disordered" evidence="1">
    <location>
        <begin position="328"/>
        <end position="580"/>
    </location>
</feature>
<evidence type="ECO:0000313" key="5">
    <source>
        <dbReference type="EMBL" id="SYW84952.1"/>
    </source>
</evidence>
<reference evidence="4" key="1">
    <citation type="submission" date="2016-04" db="EMBL/GenBank/DDBJ databases">
        <authorList>
            <person name="Evans L.H."/>
            <person name="Alamgir A."/>
            <person name="Owens N."/>
            <person name="Weber N.D."/>
            <person name="Virtaneva K."/>
            <person name="Barbian K."/>
            <person name="Babar A."/>
            <person name="Rosenke K."/>
        </authorList>
    </citation>
    <scope>NUCLEOTIDE SEQUENCE</scope>
    <source>
        <strain evidence="4">UB2112</strain>
    </source>
</reference>
<dbReference type="EMBL" id="ULHB01000193">
    <property type="protein sequence ID" value="SYW84952.1"/>
    <property type="molecule type" value="Genomic_DNA"/>
</dbReference>
<reference evidence="5" key="3">
    <citation type="submission" date="2018-08" db="EMBL/GenBank/DDBJ databases">
        <authorList>
            <person name="Guldener U."/>
        </authorList>
    </citation>
    <scope>NUCLEOTIDE SEQUENCE</scope>
    <source>
        <strain evidence="5">UB2</strain>
    </source>
</reference>
<dbReference type="Proteomes" id="UP000658997">
    <property type="component" value="Unassembled WGS sequence"/>
</dbReference>
<sequence length="580" mass="60640">MWLLYFPLLAALASIGLPSSTSAFPLNYTFSRQCTPLNVTWKAVPEAFPYTVWILANHGFVQTFRINSDYQPESEDITFQYVVPPPSAGFTFYTVTVGDSRGNGNTTQTLGITTPPESTSNCPAYTGSAAFTYAADAPNGSMIQCGDVRFYNIGDRGTKPFTISFVPLGKTPVSIRVPDSVTLNISNFQFQSLVPFAEGTQFQTVLGDASGPGSGGASEIFTVGPSTDSPSCLASEVQLPGKLPIALPIANNVATFSNLAGAIPTSGPHPSSGSSHQTGAIAGGAIGGAIALGVAIGCLIAFLLYRRRQKAKREMARSEEVRFVDLDGDDDEDWAGAQRTRSSRRNGPGGGEDGQRVQSSYTVSPFVHEPRHHSGSSYGGSGTHGQSLETTSPISTNPSYGDLLSATGLSSSAGVSPSDDYPPRPGNLSAYSRTSQDQFASRATGIDRDGTGLASDTLHGGSSSSVGLHSAPAAARSPSKARATAEQARRDARAPRRVVQHSDGGPLPQPSSDTEDEEVVDELPPEYGGWLQTNPAGAAAGSNVQRAPSHSGPYGTAQQSIPPAQSYQQGGASEYVRGPY</sequence>
<feature type="compositionally biased region" description="Polar residues" evidence="1">
    <location>
        <begin position="429"/>
        <end position="441"/>
    </location>
</feature>
<feature type="compositionally biased region" description="Low complexity" evidence="1">
    <location>
        <begin position="458"/>
        <end position="485"/>
    </location>
</feature>
<dbReference type="AlphaFoldDB" id="A0A1K0FYJ1"/>
<feature type="chain" id="PRO_5038218734" evidence="3">
    <location>
        <begin position="24"/>
        <end position="580"/>
    </location>
</feature>
<accession>A0A1K0FYJ1</accession>